<dbReference type="GeneID" id="93262923"/>
<dbReference type="CDD" id="cd01829">
    <property type="entry name" value="SGNH_hydrolase_peri2"/>
    <property type="match status" value="1"/>
</dbReference>
<reference evidence="2 3" key="1">
    <citation type="submission" date="2018-06" db="EMBL/GenBank/DDBJ databases">
        <authorList>
            <consortium name="Pathogen Informatics"/>
            <person name="Doyle S."/>
        </authorList>
    </citation>
    <scope>NUCLEOTIDE SEQUENCE [LARGE SCALE GENOMIC DNA]</scope>
    <source>
        <strain evidence="2 3">NCTC10529</strain>
    </source>
</reference>
<evidence type="ECO:0000256" key="1">
    <source>
        <dbReference type="SAM" id="MobiDB-lite"/>
    </source>
</evidence>
<dbReference type="Pfam" id="PF04311">
    <property type="entry name" value="DUF459"/>
    <property type="match status" value="1"/>
</dbReference>
<dbReference type="EMBL" id="LS483426">
    <property type="protein sequence ID" value="SQH25445.1"/>
    <property type="molecule type" value="Genomic_DNA"/>
</dbReference>
<dbReference type="PANTHER" id="PTHR30383:SF24">
    <property type="entry name" value="THIOESTERASE 1_PROTEASE 1_LYSOPHOSPHOLIPASE L1"/>
    <property type="match status" value="1"/>
</dbReference>
<protein>
    <submittedName>
        <fullName evidence="2">Protein of uncharacterized function (DUF459)</fullName>
    </submittedName>
</protein>
<dbReference type="InterPro" id="IPR007407">
    <property type="entry name" value="DUF459"/>
</dbReference>
<sequence length="340" mass="38287">MKRFFSLFTSLVLSGASVIWFSQNSINAYWQQTYHQTSPLEQLSQSQAWATGGQLQTAAYESFEQFKLWLEQQNAQLPVNVAAAKRAAKEQELARLEAEKRAAEQKATAQKAAEAAEAEAEQQKQPALEHAILNTGDKVFFAGDSLMQGVAPHVQQALKRQHGIESVNLSKQSTGLSYPSFFDWPKTIEDTFKKHSNIRLLVMFLGANDPWDFANPKGGAYLRFASPEWEAEYLNRVNRILTAAQQHNAQVIWLSVPFMRQTKLDSQMRYLDKILTQTLHDKVVWLPTANLLSNGADKYSDSVTINGKVVRYRSPDGIHFSPEGQKVLANYVLSKIVVQP</sequence>
<evidence type="ECO:0000313" key="2">
    <source>
        <dbReference type="EMBL" id="SQH25445.1"/>
    </source>
</evidence>
<gene>
    <name evidence="2" type="ORF">NCTC10529_01644</name>
</gene>
<dbReference type="Gene3D" id="3.40.50.1110">
    <property type="entry name" value="SGNH hydrolase"/>
    <property type="match status" value="1"/>
</dbReference>
<feature type="compositionally biased region" description="Low complexity" evidence="1">
    <location>
        <begin position="105"/>
        <end position="115"/>
    </location>
</feature>
<evidence type="ECO:0000313" key="3">
    <source>
        <dbReference type="Proteomes" id="UP000248598"/>
    </source>
</evidence>
<dbReference type="PANTHER" id="PTHR30383">
    <property type="entry name" value="THIOESTERASE 1/PROTEASE 1/LYSOPHOSPHOLIPASE L1"/>
    <property type="match status" value="1"/>
</dbReference>
<proteinExistence type="predicted"/>
<dbReference type="InterPro" id="IPR051532">
    <property type="entry name" value="Ester_Hydrolysis_Enzymes"/>
</dbReference>
<dbReference type="Proteomes" id="UP000248598">
    <property type="component" value="Chromosome 1"/>
</dbReference>
<dbReference type="NCBIfam" id="NF045704">
    <property type="entry name" value="PepglyActasePatB"/>
    <property type="match status" value="1"/>
</dbReference>
<dbReference type="GO" id="GO:0004622">
    <property type="term" value="F:phosphatidylcholine lysophospholipase activity"/>
    <property type="evidence" value="ECO:0007669"/>
    <property type="project" value="TreeGrafter"/>
</dbReference>
<dbReference type="SUPFAM" id="SSF52266">
    <property type="entry name" value="SGNH hydrolase"/>
    <property type="match status" value="1"/>
</dbReference>
<dbReference type="InterPro" id="IPR036514">
    <property type="entry name" value="SGNH_hydro_sf"/>
</dbReference>
<dbReference type="AlphaFoldDB" id="A0AAX2J6C0"/>
<name>A0AAX2J6C0_KINKI</name>
<organism evidence="2 3">
    <name type="scientific">Kingella kingae</name>
    <dbReference type="NCBI Taxonomy" id="504"/>
    <lineage>
        <taxon>Bacteria</taxon>
        <taxon>Pseudomonadati</taxon>
        <taxon>Pseudomonadota</taxon>
        <taxon>Betaproteobacteria</taxon>
        <taxon>Neisseriales</taxon>
        <taxon>Neisseriaceae</taxon>
        <taxon>Kingella</taxon>
    </lineage>
</organism>
<feature type="region of interest" description="Disordered" evidence="1">
    <location>
        <begin position="104"/>
        <end position="125"/>
    </location>
</feature>
<dbReference type="RefSeq" id="WP_003786562.1">
    <property type="nucleotide sequence ID" value="NZ_CP045141.1"/>
</dbReference>
<accession>A0AAX2J6C0</accession>